<reference evidence="4 5" key="1">
    <citation type="submission" date="2018-09" db="EMBL/GenBank/DDBJ databases">
        <title>YIM 75507 draft genome.</title>
        <authorList>
            <person name="Tang S."/>
            <person name="Feng Y."/>
        </authorList>
    </citation>
    <scope>NUCLEOTIDE SEQUENCE [LARGE SCALE GENOMIC DNA]</scope>
    <source>
        <strain evidence="4 5">YIM 75507</strain>
    </source>
</reference>
<protein>
    <recommendedName>
        <fullName evidence="3">HPP transmembrane region domain-containing protein</fullName>
    </recommendedName>
</protein>
<gene>
    <name evidence="4" type="ORF">D5H75_16060</name>
</gene>
<dbReference type="Pfam" id="PF04982">
    <property type="entry name" value="TM_HPP"/>
    <property type="match status" value="1"/>
</dbReference>
<feature type="transmembrane region" description="Helical" evidence="2">
    <location>
        <begin position="105"/>
        <end position="123"/>
    </location>
</feature>
<evidence type="ECO:0000256" key="1">
    <source>
        <dbReference type="SAM" id="MobiDB-lite"/>
    </source>
</evidence>
<feature type="transmembrane region" description="Helical" evidence="2">
    <location>
        <begin position="135"/>
        <end position="158"/>
    </location>
</feature>
<feature type="transmembrane region" description="Helical" evidence="2">
    <location>
        <begin position="76"/>
        <end position="93"/>
    </location>
</feature>
<comment type="caution">
    <text evidence="4">The sequence shown here is derived from an EMBL/GenBank/DDBJ whole genome shotgun (WGS) entry which is preliminary data.</text>
</comment>
<keyword evidence="5" id="KW-1185">Reference proteome</keyword>
<evidence type="ECO:0000256" key="2">
    <source>
        <dbReference type="SAM" id="Phobius"/>
    </source>
</evidence>
<feature type="domain" description="HPP transmembrane region" evidence="3">
    <location>
        <begin position="49"/>
        <end position="181"/>
    </location>
</feature>
<organism evidence="4 5">
    <name type="scientific">Bailinhaonella thermotolerans</name>
    <dbReference type="NCBI Taxonomy" id="1070861"/>
    <lineage>
        <taxon>Bacteria</taxon>
        <taxon>Bacillati</taxon>
        <taxon>Actinomycetota</taxon>
        <taxon>Actinomycetes</taxon>
        <taxon>Streptosporangiales</taxon>
        <taxon>Streptosporangiaceae</taxon>
        <taxon>Bailinhaonella</taxon>
    </lineage>
</organism>
<evidence type="ECO:0000259" key="3">
    <source>
        <dbReference type="Pfam" id="PF04982"/>
    </source>
</evidence>
<dbReference type="Proteomes" id="UP000265768">
    <property type="component" value="Unassembled WGS sequence"/>
</dbReference>
<evidence type="ECO:0000313" key="5">
    <source>
        <dbReference type="Proteomes" id="UP000265768"/>
    </source>
</evidence>
<accession>A0A3A4ATM3</accession>
<dbReference type="EMBL" id="QZEY01000005">
    <property type="protein sequence ID" value="RJL31959.1"/>
    <property type="molecule type" value="Genomic_DNA"/>
</dbReference>
<proteinExistence type="predicted"/>
<keyword evidence="2" id="KW-0472">Membrane</keyword>
<keyword evidence="2" id="KW-0812">Transmembrane</keyword>
<keyword evidence="2" id="KW-1133">Transmembrane helix</keyword>
<evidence type="ECO:0000313" key="4">
    <source>
        <dbReference type="EMBL" id="RJL31959.1"/>
    </source>
</evidence>
<sequence>MGGTNPRTRVRIARSPAYRAETPHAGRPRRAGDPWKGREMPQISLRRPVSAAALGAAGLAVAVLLTLAAADALTGLDVLAIPFIATAGVLAMAPSAPLARPRAIALGYPASVIPALLITYLAGPSQLTAAASGAVAIALLILLKTPHVPAVAAAAYVGFTDPGPLYLLAVLLPAVLILLPFSYAAAHLLPRLAPKA</sequence>
<name>A0A3A4ATM3_9ACTN</name>
<feature type="region of interest" description="Disordered" evidence="1">
    <location>
        <begin position="1"/>
        <end position="36"/>
    </location>
</feature>
<feature type="transmembrane region" description="Helical" evidence="2">
    <location>
        <begin position="165"/>
        <end position="186"/>
    </location>
</feature>
<dbReference type="InterPro" id="IPR058581">
    <property type="entry name" value="TM_HPP"/>
</dbReference>
<dbReference type="AlphaFoldDB" id="A0A3A4ATM3"/>
<feature type="transmembrane region" description="Helical" evidence="2">
    <location>
        <begin position="49"/>
        <end position="70"/>
    </location>
</feature>